<dbReference type="InterPro" id="IPR051726">
    <property type="entry name" value="Chitin_Synth_Reg"/>
</dbReference>
<evidence type="ECO:0000313" key="3">
    <source>
        <dbReference type="Proteomes" id="UP000269721"/>
    </source>
</evidence>
<evidence type="ECO:0000313" key="2">
    <source>
        <dbReference type="EMBL" id="RKO90507.1"/>
    </source>
</evidence>
<dbReference type="InterPro" id="IPR006597">
    <property type="entry name" value="Sel1-like"/>
</dbReference>
<dbReference type="SMART" id="SM00671">
    <property type="entry name" value="SEL1"/>
    <property type="match status" value="6"/>
</dbReference>
<evidence type="ECO:0000256" key="1">
    <source>
        <dbReference type="ARBA" id="ARBA00022737"/>
    </source>
</evidence>
<accession>A0A4V1IRL8</accession>
<dbReference type="Gene3D" id="1.25.40.10">
    <property type="entry name" value="Tetratricopeptide repeat domain"/>
    <property type="match status" value="2"/>
</dbReference>
<gene>
    <name evidence="2" type="ORF">BDK51DRAFT_15503</name>
</gene>
<organism evidence="2 3">
    <name type="scientific">Blyttiomyces helicus</name>
    <dbReference type="NCBI Taxonomy" id="388810"/>
    <lineage>
        <taxon>Eukaryota</taxon>
        <taxon>Fungi</taxon>
        <taxon>Fungi incertae sedis</taxon>
        <taxon>Chytridiomycota</taxon>
        <taxon>Chytridiomycota incertae sedis</taxon>
        <taxon>Chytridiomycetes</taxon>
        <taxon>Chytridiomycetes incertae sedis</taxon>
        <taxon>Blyttiomyces</taxon>
    </lineage>
</organism>
<name>A0A4V1IRL8_9FUNG</name>
<dbReference type="InterPro" id="IPR011990">
    <property type="entry name" value="TPR-like_helical_dom_sf"/>
</dbReference>
<dbReference type="AlphaFoldDB" id="A0A4V1IRL8"/>
<dbReference type="EMBL" id="KZ995520">
    <property type="protein sequence ID" value="RKO90507.1"/>
    <property type="molecule type" value="Genomic_DNA"/>
</dbReference>
<protein>
    <recommendedName>
        <fullName evidence="4">HCP-like protein</fullName>
    </recommendedName>
</protein>
<keyword evidence="1" id="KW-0677">Repeat</keyword>
<dbReference type="PANTHER" id="PTHR46430:SF3">
    <property type="entry name" value="ACTIVATOR OF C KINASE PROTEIN 1"/>
    <property type="match status" value="1"/>
</dbReference>
<dbReference type="PANTHER" id="PTHR46430">
    <property type="entry name" value="PROTEIN SKT5-RELATED"/>
    <property type="match status" value="1"/>
</dbReference>
<keyword evidence="3" id="KW-1185">Reference proteome</keyword>
<dbReference type="Pfam" id="PF08238">
    <property type="entry name" value="Sel1"/>
    <property type="match status" value="5"/>
</dbReference>
<dbReference type="OrthoDB" id="272077at2759"/>
<dbReference type="Proteomes" id="UP000269721">
    <property type="component" value="Unassembled WGS sequence"/>
</dbReference>
<dbReference type="SUPFAM" id="SSF81901">
    <property type="entry name" value="HCP-like"/>
    <property type="match status" value="1"/>
</dbReference>
<sequence length="247" mass="26955">MEEGFAILKKLANSGNADATYTLGQAYFDDKKYDLAYPQFLLAAKRSHAGACHMVATCAELGRGTKKNHRLSVEFFTKAAKAGHKPAIYRMAIVELRGELGVKRDLKSAVNWLRRGAAVADRDSPQCLLQLALIYESGVPPQIQPDENYAKGLLVEAANLDHAPAQYKLGLAYEHGKFGLPVDPRESIVWYIKSAQSGEAAAQFALAGWYLTGCEGALNQSNGEAIFWANKAANQNLPKAQYAMGEF</sequence>
<reference evidence="3" key="1">
    <citation type="journal article" date="2018" name="Nat. Microbiol.">
        <title>Leveraging single-cell genomics to expand the fungal tree of life.</title>
        <authorList>
            <person name="Ahrendt S.R."/>
            <person name="Quandt C.A."/>
            <person name="Ciobanu D."/>
            <person name="Clum A."/>
            <person name="Salamov A."/>
            <person name="Andreopoulos B."/>
            <person name="Cheng J.F."/>
            <person name="Woyke T."/>
            <person name="Pelin A."/>
            <person name="Henrissat B."/>
            <person name="Reynolds N.K."/>
            <person name="Benny G.L."/>
            <person name="Smith M.E."/>
            <person name="James T.Y."/>
            <person name="Grigoriev I.V."/>
        </authorList>
    </citation>
    <scope>NUCLEOTIDE SEQUENCE [LARGE SCALE GENOMIC DNA]</scope>
</reference>
<proteinExistence type="predicted"/>
<evidence type="ECO:0008006" key="4">
    <source>
        <dbReference type="Google" id="ProtNLM"/>
    </source>
</evidence>